<dbReference type="PRINTS" id="PR00385">
    <property type="entry name" value="P450"/>
</dbReference>
<dbReference type="InterPro" id="IPR001128">
    <property type="entry name" value="Cyt_P450"/>
</dbReference>
<dbReference type="GO" id="GO:0020037">
    <property type="term" value="F:heme binding"/>
    <property type="evidence" value="ECO:0007669"/>
    <property type="project" value="InterPro"/>
</dbReference>
<proteinExistence type="inferred from homology"/>
<dbReference type="InterPro" id="IPR017972">
    <property type="entry name" value="Cyt_P450_CS"/>
</dbReference>
<keyword evidence="3 4" id="KW-0408">Iron</keyword>
<reference evidence="5 6" key="1">
    <citation type="submission" date="2016-11" db="EMBL/GenBank/DDBJ databases">
        <authorList>
            <consortium name="Pathogen Informatics"/>
        </authorList>
    </citation>
    <scope>NUCLEOTIDE SEQUENCE [LARGE SCALE GENOMIC DNA]</scope>
    <source>
        <strain evidence="5 6">968</strain>
    </source>
</reference>
<dbReference type="AlphaFoldDB" id="A0A9Q7SBU3"/>
<gene>
    <name evidence="5" type="ORF">SAMEA2275694_01252</name>
</gene>
<keyword evidence="3 4" id="KW-0479">Metal-binding</keyword>
<dbReference type="Gene3D" id="1.10.630.10">
    <property type="entry name" value="Cytochrome P450"/>
    <property type="match status" value="1"/>
</dbReference>
<keyword evidence="3 4" id="KW-0349">Heme</keyword>
<dbReference type="GO" id="GO:0004497">
    <property type="term" value="F:monooxygenase activity"/>
    <property type="evidence" value="ECO:0007669"/>
    <property type="project" value="UniProtKB-KW"/>
</dbReference>
<comment type="cofactor">
    <cofactor evidence="1 3">
        <name>heme</name>
        <dbReference type="ChEBI" id="CHEBI:30413"/>
    </cofactor>
</comment>
<dbReference type="GO" id="GO:0016705">
    <property type="term" value="F:oxidoreductase activity, acting on paired donors, with incorporation or reduction of molecular oxygen"/>
    <property type="evidence" value="ECO:0007669"/>
    <property type="project" value="InterPro"/>
</dbReference>
<evidence type="ECO:0000256" key="2">
    <source>
        <dbReference type="ARBA" id="ARBA00010617"/>
    </source>
</evidence>
<dbReference type="Pfam" id="PF00067">
    <property type="entry name" value="p450"/>
    <property type="match status" value="1"/>
</dbReference>
<sequence length="511" mass="57692">MALPVSEALKSVNGAAMSSSPPFEAEASRWSRGRLSILNSLRADPFWPTRRPLRVATCAVNGSGRPTPLPPGPKGLPIVGSLIPYYRNPYEFLRLNADRYGDVYRVPLPIHDLIVVSHPDDVAAFMDDTSGRYSMFGTTQWLFRWIGRSVPTLEGEMSRERRKMLLPMFGRRHLARVADVLSEEFVDRIGRWGQWADTSKPVNLQHEIAQVTLPAFLRTMFSTSISDKEIREIDVDVRATMRLGASYLLLSTPPNMLPLPGVHSAPHSLLRLVMQVKKIVRRRRHNPVQNPDLLSILLEARYDDESTLSERDLIAELIVLITGGYETIVAAMSWTLALLLKNPEHLVRLYDEVDALGGGVPGVADLPKLAWAKACFDEGQRLQGAPLNWRFAMDENEIGGYPIPRRSVVATSLYVVHRDRRWWGDDPDRYDPTRFVDPDQIRARPRLAFMPFGSGSHHCVGTGMAYMNAQLLLATIFQRYRLEVPEGWEPRHKFAFSTVIEGGLPVTLTRR</sequence>
<comment type="similarity">
    <text evidence="2 4">Belongs to the cytochrome P450 family.</text>
</comment>
<name>A0A9Q7SBU3_9MYCO</name>
<dbReference type="PROSITE" id="PS00086">
    <property type="entry name" value="CYTOCHROME_P450"/>
    <property type="match status" value="1"/>
</dbReference>
<evidence type="ECO:0000256" key="3">
    <source>
        <dbReference type="PIRSR" id="PIRSR602401-1"/>
    </source>
</evidence>
<protein>
    <submittedName>
        <fullName evidence="5">Cytochrome P450</fullName>
    </submittedName>
</protein>
<dbReference type="PRINTS" id="PR00463">
    <property type="entry name" value="EP450I"/>
</dbReference>
<dbReference type="PANTHER" id="PTHR24305">
    <property type="entry name" value="CYTOCHROME P450"/>
    <property type="match status" value="1"/>
</dbReference>
<dbReference type="EMBL" id="FSFA01000002">
    <property type="protein sequence ID" value="SHX08233.1"/>
    <property type="molecule type" value="Genomic_DNA"/>
</dbReference>
<dbReference type="InterPro" id="IPR050121">
    <property type="entry name" value="Cytochrome_P450_monoxygenase"/>
</dbReference>
<dbReference type="InterPro" id="IPR036396">
    <property type="entry name" value="Cyt_P450_sf"/>
</dbReference>
<keyword evidence="4" id="KW-0560">Oxidoreductase</keyword>
<keyword evidence="4" id="KW-0503">Monooxygenase</keyword>
<dbReference type="Proteomes" id="UP000185183">
    <property type="component" value="Unassembled WGS sequence"/>
</dbReference>
<evidence type="ECO:0000313" key="6">
    <source>
        <dbReference type="Proteomes" id="UP000185183"/>
    </source>
</evidence>
<feature type="binding site" description="axial binding residue" evidence="3">
    <location>
        <position position="459"/>
    </location>
    <ligand>
        <name>heme</name>
        <dbReference type="ChEBI" id="CHEBI:30413"/>
    </ligand>
    <ligandPart>
        <name>Fe</name>
        <dbReference type="ChEBI" id="CHEBI:18248"/>
    </ligandPart>
</feature>
<evidence type="ECO:0000313" key="5">
    <source>
        <dbReference type="EMBL" id="SHX08233.1"/>
    </source>
</evidence>
<evidence type="ECO:0000256" key="1">
    <source>
        <dbReference type="ARBA" id="ARBA00001971"/>
    </source>
</evidence>
<dbReference type="InterPro" id="IPR002401">
    <property type="entry name" value="Cyt_P450_E_grp-I"/>
</dbReference>
<evidence type="ECO:0000256" key="4">
    <source>
        <dbReference type="RuleBase" id="RU000461"/>
    </source>
</evidence>
<organism evidence="5 6">
    <name type="scientific">Mycobacteroides abscessus subsp. bolletii</name>
    <dbReference type="NCBI Taxonomy" id="319705"/>
    <lineage>
        <taxon>Bacteria</taxon>
        <taxon>Bacillati</taxon>
        <taxon>Actinomycetota</taxon>
        <taxon>Actinomycetes</taxon>
        <taxon>Mycobacteriales</taxon>
        <taxon>Mycobacteriaceae</taxon>
        <taxon>Mycobacteroides</taxon>
        <taxon>Mycobacteroides abscessus</taxon>
    </lineage>
</organism>
<dbReference type="PANTHER" id="PTHR24305:SF166">
    <property type="entry name" value="CYTOCHROME P450 12A4, MITOCHONDRIAL-RELATED"/>
    <property type="match status" value="1"/>
</dbReference>
<accession>A0A9Q7SBU3</accession>
<dbReference type="GO" id="GO:0005506">
    <property type="term" value="F:iron ion binding"/>
    <property type="evidence" value="ECO:0007669"/>
    <property type="project" value="InterPro"/>
</dbReference>
<comment type="caution">
    <text evidence="5">The sequence shown here is derived from an EMBL/GenBank/DDBJ whole genome shotgun (WGS) entry which is preliminary data.</text>
</comment>
<dbReference type="SUPFAM" id="SSF48264">
    <property type="entry name" value="Cytochrome P450"/>
    <property type="match status" value="1"/>
</dbReference>